<dbReference type="Pfam" id="PF07454">
    <property type="entry name" value="SpoIIP"/>
    <property type="match status" value="1"/>
</dbReference>
<dbReference type="SUPFAM" id="SSF53187">
    <property type="entry name" value="Zn-dependent exopeptidases"/>
    <property type="match status" value="1"/>
</dbReference>
<dbReference type="InterPro" id="IPR010897">
    <property type="entry name" value="Spore_II_P"/>
</dbReference>
<dbReference type="AlphaFoldDB" id="A0A4R2SA33"/>
<dbReference type="OrthoDB" id="1633470at2"/>
<reference evidence="1 2" key="1">
    <citation type="submission" date="2019-03" db="EMBL/GenBank/DDBJ databases">
        <title>Genomic Encyclopedia of Type Strains, Phase IV (KMG-IV): sequencing the most valuable type-strain genomes for metagenomic binning, comparative biology and taxonomic classification.</title>
        <authorList>
            <person name="Goeker M."/>
        </authorList>
    </citation>
    <scope>NUCLEOTIDE SEQUENCE [LARGE SCALE GENOMIC DNA]</scope>
    <source>
        <strain evidence="1 2">DSM 46831</strain>
    </source>
</reference>
<protein>
    <submittedName>
        <fullName evidence="1">Stage II sporulation protein P</fullName>
    </submittedName>
</protein>
<sequence>MKKWKFASFTSVNMSGQRVRRNFVILMLCTAVIFAIAGGFAVLQAKVTTHTTDGNPLTSHVSNQTLVSLLGGNIPYLNESVQTPSKDSLVSRLVLELMMSIDIKDPRTFLGHELPSFALFDTEIYLASEDVTFDSIPIDTPPDAKIEDQIAKAIEKAVQSGELSDDPKRLVGAGPGIKKVFIYHSHFSESFLPEIGSTNPNSASHMSKNITMVGKKLQEDLAKMNIGSIASNKPYPYTTAYAMSKQTVVAAMKQEKELEYFIDIHRDSQRRDHTTKDFNGKPYARFAFVVGKASKNYAENLKLAEYLHKEINRLYPGLSRGVFQKPKTSGTNGEYNQSLSPNSMLVEVGGVDNNFEETYRAIDVLAKVLGERIVDATPAKGTVPSTKEKK</sequence>
<gene>
    <name evidence="1" type="ORF">EDD57_11038</name>
</gene>
<proteinExistence type="predicted"/>
<organism evidence="1 2">
    <name type="scientific">Baia soyae</name>
    <dbReference type="NCBI Taxonomy" id="1544746"/>
    <lineage>
        <taxon>Bacteria</taxon>
        <taxon>Bacillati</taxon>
        <taxon>Bacillota</taxon>
        <taxon>Bacilli</taxon>
        <taxon>Bacillales</taxon>
        <taxon>Thermoactinomycetaceae</taxon>
        <taxon>Baia</taxon>
    </lineage>
</organism>
<dbReference type="RefSeq" id="WP_131848388.1">
    <property type="nucleotide sequence ID" value="NZ_SLXV01000010.1"/>
</dbReference>
<keyword evidence="2" id="KW-1185">Reference proteome</keyword>
<comment type="caution">
    <text evidence="1">The sequence shown here is derived from an EMBL/GenBank/DDBJ whole genome shotgun (WGS) entry which is preliminary data.</text>
</comment>
<name>A0A4R2SA33_9BACL</name>
<evidence type="ECO:0000313" key="1">
    <source>
        <dbReference type="EMBL" id="TCP69314.1"/>
    </source>
</evidence>
<dbReference type="Proteomes" id="UP000294746">
    <property type="component" value="Unassembled WGS sequence"/>
</dbReference>
<accession>A0A4R2SA33</accession>
<dbReference type="EMBL" id="SLXV01000010">
    <property type="protein sequence ID" value="TCP69314.1"/>
    <property type="molecule type" value="Genomic_DNA"/>
</dbReference>
<evidence type="ECO:0000313" key="2">
    <source>
        <dbReference type="Proteomes" id="UP000294746"/>
    </source>
</evidence>
<dbReference type="NCBIfam" id="TIGR02867">
    <property type="entry name" value="spore_II_P"/>
    <property type="match status" value="1"/>
</dbReference>